<dbReference type="SUPFAM" id="SSF52540">
    <property type="entry name" value="P-loop containing nucleoside triphosphate hydrolases"/>
    <property type="match status" value="1"/>
</dbReference>
<organism evidence="2 3">
    <name type="scientific">Robertmurraya mangrovi</name>
    <dbReference type="NCBI Taxonomy" id="3098077"/>
    <lineage>
        <taxon>Bacteria</taxon>
        <taxon>Bacillati</taxon>
        <taxon>Bacillota</taxon>
        <taxon>Bacilli</taxon>
        <taxon>Bacillales</taxon>
        <taxon>Bacillaceae</taxon>
        <taxon>Robertmurraya</taxon>
    </lineage>
</organism>
<dbReference type="Proteomes" id="UP001290455">
    <property type="component" value="Unassembled WGS sequence"/>
</dbReference>
<feature type="repeat" description="TPR" evidence="1">
    <location>
        <begin position="111"/>
        <end position="144"/>
    </location>
</feature>
<dbReference type="InterPro" id="IPR027417">
    <property type="entry name" value="P-loop_NTPase"/>
</dbReference>
<evidence type="ECO:0000313" key="2">
    <source>
        <dbReference type="EMBL" id="MDZ5473024.1"/>
    </source>
</evidence>
<dbReference type="SUPFAM" id="SSF48452">
    <property type="entry name" value="TPR-like"/>
    <property type="match status" value="1"/>
</dbReference>
<dbReference type="InterPro" id="IPR011990">
    <property type="entry name" value="TPR-like_helical_dom_sf"/>
</dbReference>
<evidence type="ECO:0000313" key="3">
    <source>
        <dbReference type="Proteomes" id="UP001290455"/>
    </source>
</evidence>
<protein>
    <submittedName>
        <fullName evidence="2">GTP-binding protein</fullName>
    </submittedName>
</protein>
<dbReference type="PANTHER" id="PTHR43681">
    <property type="entry name" value="TRANSMEMBRANE GTPASE FZO"/>
    <property type="match status" value="1"/>
</dbReference>
<dbReference type="PROSITE" id="PS50005">
    <property type="entry name" value="TPR"/>
    <property type="match status" value="1"/>
</dbReference>
<gene>
    <name evidence="2" type="ORF">SM124_15000</name>
</gene>
<dbReference type="InterPro" id="IPR019734">
    <property type="entry name" value="TPR_rpt"/>
</dbReference>
<keyword evidence="3" id="KW-1185">Reference proteome</keyword>
<comment type="caution">
    <text evidence="2">The sequence shown here is derived from an EMBL/GenBank/DDBJ whole genome shotgun (WGS) entry which is preliminary data.</text>
</comment>
<dbReference type="EMBL" id="JAXOFX010000010">
    <property type="protein sequence ID" value="MDZ5473024.1"/>
    <property type="molecule type" value="Genomic_DNA"/>
</dbReference>
<dbReference type="Gene3D" id="3.40.50.300">
    <property type="entry name" value="P-loop containing nucleotide triphosphate hydrolases"/>
    <property type="match status" value="1"/>
</dbReference>
<evidence type="ECO:0000256" key="1">
    <source>
        <dbReference type="PROSITE-ProRule" id="PRU00339"/>
    </source>
</evidence>
<proteinExistence type="predicted"/>
<dbReference type="PANTHER" id="PTHR43681:SF1">
    <property type="entry name" value="SARCALUMENIN"/>
    <property type="match status" value="1"/>
</dbReference>
<accession>A0ABU5J0U7</accession>
<dbReference type="InterPro" id="IPR051943">
    <property type="entry name" value="TRAFAC_Dynamin-like_GTPase"/>
</dbReference>
<reference evidence="2 3" key="1">
    <citation type="submission" date="2023-11" db="EMBL/GenBank/DDBJ databases">
        <title>Bacillus jintuensis, isolated from a mudflat on the Beibu Gulf coast.</title>
        <authorList>
            <person name="Li M."/>
        </authorList>
    </citation>
    <scope>NUCLEOTIDE SEQUENCE [LARGE SCALE GENOMIC DNA]</scope>
    <source>
        <strain evidence="2 3">31A1R</strain>
    </source>
</reference>
<sequence length="917" mass="107327">MTFDDQLINKSYYIKFLDEDHKNPFLALGEVFYTEQKKDIPELSDIRFAQGELYFQAKDFEAAIHKWEKVSNELEFWAKKNMADAYIELDLLSTAEDLYNSISTDNLTLNTEISLQLFSLYIQRGKHDLAVKEIKKAVASNPDYPNVTEAARMYFEEHEDWAHAIELAVNEAIRTEDPEWFDVVNTYISQKLTQDLLPNYFYQPLMSIFHVDSERFEKMVCALWQNYKGTVSYLSWISEINHLLLELELSAETYWRDLSSVYKETYLELVNGQYLLREVVDLLPALLTNWVKMSDRDQSLFAATAVLAWGEMYSSTIDPKITSYAESCIHHTRLHTNGTESNIKLLEAILKWADQHDLEVGPRLRWMISETIQMDTNHLLIGATAGNQKNAVINHLIGEQALKKGLPAVVVYQDDEEVVLTELSDIDKSAITNVTELYQQLLEGRRRQKHVDNTFIINRGPSEFLQANQLTLFDLPSFNDVPTELERKYVNLGNQLLYVLNANTPFNELERDILLKIKQLNPNINVHFLINKTDSAYSEQEMVHLIDETCARINVHFPRAKVFAFSTHYNSHQQWSDLSDFIESNLMTKYVDEYRAEKLLYFTREVIKHLLKMRVDVENHLLDSIEWNGDLSNKFNGAINQLSDLEKEKIYEIRKAYRFIKEEVKEQISNELPNLLRNCSEIIHEDSDFSKMHITLNNEMNDQLQTYLKEIILPKFYLSIEEWIALSNEELNQSKLFLEEMSRSFNTIYGEDRIHLDCEFKVVEDWRRDAIRMTSGVPLEKMNIFLRNTPAQFLLKSAGKLFGAIQNKTMLYNQYKKLVENEDYKDIVDTINNKFLMQFELFESALERDIKMFFLSSHSELKNVLADTERKISENKDTLSKMRANPETFQDPLTLFELRSRQHEWLTVGGRKSHQSV</sequence>
<dbReference type="RefSeq" id="WP_322447324.1">
    <property type="nucleotide sequence ID" value="NZ_JAXOFX010000010.1"/>
</dbReference>
<name>A0ABU5J0U7_9BACI</name>
<keyword evidence="1" id="KW-0802">TPR repeat</keyword>
<dbReference type="Gene3D" id="1.25.40.10">
    <property type="entry name" value="Tetratricopeptide repeat domain"/>
    <property type="match status" value="1"/>
</dbReference>